<dbReference type="PANTHER" id="PTHR12110:SF21">
    <property type="entry name" value="XYLOSE ISOMERASE-LIKE TIM BARREL DOMAIN-CONTAINING PROTEIN"/>
    <property type="match status" value="1"/>
</dbReference>
<reference evidence="3" key="1">
    <citation type="journal article" date="2019" name="Int. J. Syst. Evol. Microbiol.">
        <title>The Global Catalogue of Microorganisms (GCM) 10K type strain sequencing project: providing services to taxonomists for standard genome sequencing and annotation.</title>
        <authorList>
            <consortium name="The Broad Institute Genomics Platform"/>
            <consortium name="The Broad Institute Genome Sequencing Center for Infectious Disease"/>
            <person name="Wu L."/>
            <person name="Ma J."/>
        </authorList>
    </citation>
    <scope>NUCLEOTIDE SEQUENCE [LARGE SCALE GENOMIC DNA]</scope>
    <source>
        <strain evidence="3">JCM 16545</strain>
    </source>
</reference>
<dbReference type="GO" id="GO:0016853">
    <property type="term" value="F:isomerase activity"/>
    <property type="evidence" value="ECO:0007669"/>
    <property type="project" value="UniProtKB-KW"/>
</dbReference>
<feature type="domain" description="Xylose isomerase-like TIM barrel" evidence="1">
    <location>
        <begin position="23"/>
        <end position="252"/>
    </location>
</feature>
<accession>A0ABW5DY31</accession>
<keyword evidence="2" id="KW-0413">Isomerase</keyword>
<dbReference type="SUPFAM" id="SSF51658">
    <property type="entry name" value="Xylose isomerase-like"/>
    <property type="match status" value="1"/>
</dbReference>
<dbReference type="InterPro" id="IPR050312">
    <property type="entry name" value="IolE/XylAMocC-like"/>
</dbReference>
<gene>
    <name evidence="2" type="ORF">ACFSQZ_01940</name>
</gene>
<dbReference type="InterPro" id="IPR036237">
    <property type="entry name" value="Xyl_isomerase-like_sf"/>
</dbReference>
<dbReference type="RefSeq" id="WP_377094967.1">
    <property type="nucleotide sequence ID" value="NZ_JBHSJM010000001.1"/>
</dbReference>
<sequence length="273" mass="30933">MNLSLCTITFRHELLSLAELTDWARANRFAGIEMWGGHARSLKHREIYDADWLKAKGMYVSMLSDYIDFTKCEADFLSAAEELLEMTTNWNCKKLRVFAGSKGSDVMPFHERVQLVIYLKQLCALAEARGIYVLVETHPNTFADSLRSTQWLLDEVGHDHLRLNFDVLHVWESGADPVEAFHKLEAQIMHVHLKNVSERSKLGVFAPGNVYSASGSREGMVSLFDGELDFQHFFDACDLEHLDASLEWFGRDIYAVLASDAAKLASLRGLARC</sequence>
<protein>
    <submittedName>
        <fullName evidence="2">Sugar phosphate isomerase/epimerase family protein</fullName>
    </submittedName>
</protein>
<organism evidence="2 3">
    <name type="scientific">Rubritalea spongiae</name>
    <dbReference type="NCBI Taxonomy" id="430797"/>
    <lineage>
        <taxon>Bacteria</taxon>
        <taxon>Pseudomonadati</taxon>
        <taxon>Verrucomicrobiota</taxon>
        <taxon>Verrucomicrobiia</taxon>
        <taxon>Verrucomicrobiales</taxon>
        <taxon>Rubritaleaceae</taxon>
        <taxon>Rubritalea</taxon>
    </lineage>
</organism>
<comment type="caution">
    <text evidence="2">The sequence shown here is derived from an EMBL/GenBank/DDBJ whole genome shotgun (WGS) entry which is preliminary data.</text>
</comment>
<proteinExistence type="predicted"/>
<dbReference type="PANTHER" id="PTHR12110">
    <property type="entry name" value="HYDROXYPYRUVATE ISOMERASE"/>
    <property type="match status" value="1"/>
</dbReference>
<dbReference type="Proteomes" id="UP001597297">
    <property type="component" value="Unassembled WGS sequence"/>
</dbReference>
<name>A0ABW5DY31_9BACT</name>
<dbReference type="Pfam" id="PF01261">
    <property type="entry name" value="AP_endonuc_2"/>
    <property type="match status" value="1"/>
</dbReference>
<evidence type="ECO:0000259" key="1">
    <source>
        <dbReference type="Pfam" id="PF01261"/>
    </source>
</evidence>
<dbReference type="Gene3D" id="3.20.20.150">
    <property type="entry name" value="Divalent-metal-dependent TIM barrel enzymes"/>
    <property type="match status" value="1"/>
</dbReference>
<keyword evidence="3" id="KW-1185">Reference proteome</keyword>
<dbReference type="EMBL" id="JBHUJC010000003">
    <property type="protein sequence ID" value="MFD2275217.1"/>
    <property type="molecule type" value="Genomic_DNA"/>
</dbReference>
<dbReference type="InterPro" id="IPR013022">
    <property type="entry name" value="Xyl_isomerase-like_TIM-brl"/>
</dbReference>
<evidence type="ECO:0000313" key="2">
    <source>
        <dbReference type="EMBL" id="MFD2275217.1"/>
    </source>
</evidence>
<evidence type="ECO:0000313" key="3">
    <source>
        <dbReference type="Proteomes" id="UP001597297"/>
    </source>
</evidence>